<evidence type="ECO:0000256" key="7">
    <source>
        <dbReference type="SAM" id="Phobius"/>
    </source>
</evidence>
<evidence type="ECO:0000313" key="8">
    <source>
        <dbReference type="EMBL" id="AWL70560.1"/>
    </source>
</evidence>
<evidence type="ECO:0000313" key="9">
    <source>
        <dbReference type="EMBL" id="OCO83119.1"/>
    </source>
</evidence>
<evidence type="ECO:0000256" key="3">
    <source>
        <dbReference type="ARBA" id="ARBA00022475"/>
    </source>
</evidence>
<dbReference type="PANTHER" id="PTHR33452">
    <property type="entry name" value="OXIDOREDUCTASE CATD-RELATED"/>
    <property type="match status" value="1"/>
</dbReference>
<keyword evidence="6 7" id="KW-0472">Membrane</keyword>
<name>A0A0G3SSI3_SERMA</name>
<comment type="subcellular location">
    <subcellularLocation>
        <location evidence="1">Cell membrane</location>
        <topology evidence="1">Multi-pass membrane protein</topology>
    </subcellularLocation>
</comment>
<dbReference type="EMBL" id="CP029449">
    <property type="protein sequence ID" value="AWL70560.1"/>
    <property type="molecule type" value="Genomic_DNA"/>
</dbReference>
<keyword evidence="3" id="KW-1003">Cell membrane</keyword>
<dbReference type="PANTHER" id="PTHR33452:SF1">
    <property type="entry name" value="INNER MEMBRANE PROTEIN YPHA-RELATED"/>
    <property type="match status" value="1"/>
</dbReference>
<dbReference type="Proteomes" id="UP000050489">
    <property type="component" value="Unassembled WGS sequence"/>
</dbReference>
<keyword evidence="4 7" id="KW-0812">Transmembrane</keyword>
<dbReference type="RefSeq" id="WP_038872322.1">
    <property type="nucleotide sequence ID" value="NZ_CABMHU010000142.1"/>
</dbReference>
<feature type="transmembrane region" description="Helical" evidence="7">
    <location>
        <begin position="21"/>
        <end position="37"/>
    </location>
</feature>
<evidence type="ECO:0000256" key="5">
    <source>
        <dbReference type="ARBA" id="ARBA00022989"/>
    </source>
</evidence>
<accession>A0A0G3SSI3</accession>
<gene>
    <name evidence="9" type="ORF">AN695_0219985</name>
    <name evidence="8" type="ORF">DKC05_24380</name>
</gene>
<reference evidence="10" key="1">
    <citation type="submission" date="2016-04" db="EMBL/GenBank/DDBJ databases">
        <authorList>
            <person name="Osei Sekyere J."/>
            <person name="Sivertsen A."/>
            <person name="Pedersen A.T."/>
            <person name="Sundsfjord A."/>
        </authorList>
    </citation>
    <scope>NUCLEOTIDE SEQUENCE [LARGE SCALE GENOMIC DNA]</scope>
    <source>
        <strain evidence="10">945174350</strain>
    </source>
</reference>
<protein>
    <submittedName>
        <fullName evidence="8">DoxX family protein</fullName>
    </submittedName>
</protein>
<organism evidence="9 10">
    <name type="scientific">Serratia marcescens</name>
    <dbReference type="NCBI Taxonomy" id="615"/>
    <lineage>
        <taxon>Bacteria</taxon>
        <taxon>Pseudomonadati</taxon>
        <taxon>Pseudomonadota</taxon>
        <taxon>Gammaproteobacteria</taxon>
        <taxon>Enterobacterales</taxon>
        <taxon>Yersiniaceae</taxon>
        <taxon>Serratia</taxon>
    </lineage>
</organism>
<evidence type="ECO:0000256" key="1">
    <source>
        <dbReference type="ARBA" id="ARBA00004651"/>
    </source>
</evidence>
<dbReference type="InterPro" id="IPR032808">
    <property type="entry name" value="DoxX"/>
</dbReference>
<feature type="transmembrane region" description="Helical" evidence="7">
    <location>
        <begin position="86"/>
        <end position="106"/>
    </location>
</feature>
<dbReference type="AlphaFoldDB" id="A0A0G3SSI3"/>
<comment type="similarity">
    <text evidence="2">Belongs to the DoxX family.</text>
</comment>
<reference evidence="8 11" key="3">
    <citation type="submission" date="2018-05" db="EMBL/GenBank/DDBJ databases">
        <title>Klebsiella quasipneumonaiae provides a window into carbapenemase gene transfer, plasmid rearrangements and nosocomial acquisition from the hospital environment.</title>
        <authorList>
            <person name="Mathers A.J."/>
            <person name="Vegesana K."/>
            <person name="Stoesser N."/>
            <person name="Crook D."/>
            <person name="Vaughan A."/>
            <person name="Barry K."/>
            <person name="Parikh H."/>
            <person name="Sebra R."/>
            <person name="Kotay S."/>
            <person name="Walker A.S."/>
            <person name="Sheppard A.E."/>
        </authorList>
    </citation>
    <scope>NUCLEOTIDE SEQUENCE [LARGE SCALE GENOMIC DNA]</scope>
    <source>
        <strain evidence="8 11">CAV1761</strain>
    </source>
</reference>
<evidence type="ECO:0000256" key="6">
    <source>
        <dbReference type="ARBA" id="ARBA00023136"/>
    </source>
</evidence>
<evidence type="ECO:0000313" key="11">
    <source>
        <dbReference type="Proteomes" id="UP000245399"/>
    </source>
</evidence>
<dbReference type="EMBL" id="LJEX02000107">
    <property type="protein sequence ID" value="OCO83119.1"/>
    <property type="molecule type" value="Genomic_DNA"/>
</dbReference>
<proteinExistence type="inferred from homology"/>
<reference evidence="9" key="2">
    <citation type="journal article" date="2017" name="PLoS ONE">
        <title>Genomic and phenotypic characterisation of fluoroquinolone resistance mechanisms in Enterobacteriaceae in Durban, South Africa.</title>
        <authorList>
            <person name="Osei Sekyere J."/>
            <person name="Amoako D.G."/>
        </authorList>
    </citation>
    <scope>NUCLEOTIDE SEQUENCE</scope>
    <source>
        <strain evidence="9">945174350</strain>
    </source>
</reference>
<feature type="transmembrane region" description="Helical" evidence="7">
    <location>
        <begin position="57"/>
        <end position="79"/>
    </location>
</feature>
<evidence type="ECO:0000313" key="10">
    <source>
        <dbReference type="Proteomes" id="UP000050489"/>
    </source>
</evidence>
<feature type="transmembrane region" description="Helical" evidence="7">
    <location>
        <begin position="118"/>
        <end position="137"/>
    </location>
</feature>
<evidence type="ECO:0000256" key="2">
    <source>
        <dbReference type="ARBA" id="ARBA00006679"/>
    </source>
</evidence>
<dbReference type="InterPro" id="IPR051907">
    <property type="entry name" value="DoxX-like_oxidoreductase"/>
</dbReference>
<dbReference type="Proteomes" id="UP000245399">
    <property type="component" value="Chromosome"/>
</dbReference>
<keyword evidence="5 7" id="KW-1133">Transmembrane helix</keyword>
<dbReference type="GO" id="GO:0005886">
    <property type="term" value="C:plasma membrane"/>
    <property type="evidence" value="ECO:0007669"/>
    <property type="project" value="UniProtKB-SubCell"/>
</dbReference>
<evidence type="ECO:0000256" key="4">
    <source>
        <dbReference type="ARBA" id="ARBA00022692"/>
    </source>
</evidence>
<sequence length="144" mass="15449">MVKSLNAAFTRLFDRPDAGKLALRLTFGGLMLFHGVAKIQHGVGWIAGALREQGLPAFIAYGVYVGEILAPILIILGLFTRPAALVYAFTLVVAFLMVGTGKVFTVTDVGAWGIENELVFFMGGLAILLLGSGKYAIARNEAYR</sequence>
<dbReference type="Pfam" id="PF07681">
    <property type="entry name" value="DoxX"/>
    <property type="match status" value="1"/>
</dbReference>